<evidence type="ECO:0000313" key="2">
    <source>
        <dbReference type="EMBL" id="PIP57992.1"/>
    </source>
</evidence>
<keyword evidence="1" id="KW-0175">Coiled coil</keyword>
<sequence length="67" mass="7870">MNKPEELRTKKEKYLNKLKEKRLMLGGSDGAMISSYPSGRFELEEEIEMYQNMVSQIQSEIDKLEKV</sequence>
<feature type="coiled-coil region" evidence="1">
    <location>
        <begin position="40"/>
        <end position="67"/>
    </location>
</feature>
<proteinExistence type="predicted"/>
<evidence type="ECO:0000313" key="3">
    <source>
        <dbReference type="Proteomes" id="UP000229847"/>
    </source>
</evidence>
<name>A0A2H0BK06_9BACT</name>
<evidence type="ECO:0008006" key="4">
    <source>
        <dbReference type="Google" id="ProtNLM"/>
    </source>
</evidence>
<dbReference type="EMBL" id="PCSW01000001">
    <property type="protein sequence ID" value="PIP57992.1"/>
    <property type="molecule type" value="Genomic_DNA"/>
</dbReference>
<evidence type="ECO:0000256" key="1">
    <source>
        <dbReference type="SAM" id="Coils"/>
    </source>
</evidence>
<dbReference type="Proteomes" id="UP000229847">
    <property type="component" value="Unassembled WGS sequence"/>
</dbReference>
<protein>
    <recommendedName>
        <fullName evidence="4">Transcription elongation factor GreA/GreB N-terminal domain-containing protein</fullName>
    </recommendedName>
</protein>
<reference evidence="2 3" key="1">
    <citation type="submission" date="2017-09" db="EMBL/GenBank/DDBJ databases">
        <title>Depth-based differentiation of microbial function through sediment-hosted aquifers and enrichment of novel symbionts in the deep terrestrial subsurface.</title>
        <authorList>
            <person name="Probst A.J."/>
            <person name="Ladd B."/>
            <person name="Jarett J.K."/>
            <person name="Geller-Mcgrath D.E."/>
            <person name="Sieber C.M."/>
            <person name="Emerson J.B."/>
            <person name="Anantharaman K."/>
            <person name="Thomas B.C."/>
            <person name="Malmstrom R."/>
            <person name="Stieglmeier M."/>
            <person name="Klingl A."/>
            <person name="Woyke T."/>
            <person name="Ryan C.M."/>
            <person name="Banfield J.F."/>
        </authorList>
    </citation>
    <scope>NUCLEOTIDE SEQUENCE [LARGE SCALE GENOMIC DNA]</scope>
    <source>
        <strain evidence="2">CG22_combo_CG10-13_8_21_14_all_39_10</strain>
    </source>
</reference>
<gene>
    <name evidence="2" type="ORF">COX03_00010</name>
</gene>
<organism evidence="2 3">
    <name type="scientific">Candidatus Woesebacteria bacterium CG22_combo_CG10-13_8_21_14_all_39_10</name>
    <dbReference type="NCBI Taxonomy" id="1975059"/>
    <lineage>
        <taxon>Bacteria</taxon>
        <taxon>Candidatus Woeseibacteriota</taxon>
    </lineage>
</organism>
<dbReference type="AlphaFoldDB" id="A0A2H0BK06"/>
<accession>A0A2H0BK06</accession>
<comment type="caution">
    <text evidence="2">The sequence shown here is derived from an EMBL/GenBank/DDBJ whole genome shotgun (WGS) entry which is preliminary data.</text>
</comment>